<evidence type="ECO:0000313" key="1">
    <source>
        <dbReference type="EMBL" id="PPR83498.1"/>
    </source>
</evidence>
<dbReference type="AlphaFoldDB" id="A0A2P5VXC8"/>
<evidence type="ECO:0000313" key="2">
    <source>
        <dbReference type="Proteomes" id="UP000239757"/>
    </source>
</evidence>
<dbReference type="Proteomes" id="UP000239757">
    <property type="component" value="Unassembled WGS sequence"/>
</dbReference>
<organism evidence="1 2">
    <name type="scientific">Gossypium barbadense</name>
    <name type="common">Sea Island cotton</name>
    <name type="synonym">Hibiscus barbadensis</name>
    <dbReference type="NCBI Taxonomy" id="3634"/>
    <lineage>
        <taxon>Eukaryota</taxon>
        <taxon>Viridiplantae</taxon>
        <taxon>Streptophyta</taxon>
        <taxon>Embryophyta</taxon>
        <taxon>Tracheophyta</taxon>
        <taxon>Spermatophyta</taxon>
        <taxon>Magnoliopsida</taxon>
        <taxon>eudicotyledons</taxon>
        <taxon>Gunneridae</taxon>
        <taxon>Pentapetalae</taxon>
        <taxon>rosids</taxon>
        <taxon>malvids</taxon>
        <taxon>Malvales</taxon>
        <taxon>Malvaceae</taxon>
        <taxon>Malvoideae</taxon>
        <taxon>Gossypium</taxon>
    </lineage>
</organism>
<name>A0A2P5VXC8_GOSBA</name>
<dbReference type="EMBL" id="KZ670335">
    <property type="protein sequence ID" value="PPR83498.1"/>
    <property type="molecule type" value="Genomic_DNA"/>
</dbReference>
<gene>
    <name evidence="1" type="ORF">GOBAR_AA37220</name>
</gene>
<sequence>MEQVVVQPTFRAKHIRPHPMLGFVKQPARQLKISQFKKQVTLPLTLSGQLSCRSEANAFWVIATAPIPTTPMQIFSNSSRASTTLTDLDDLNPTLPIFITN</sequence>
<protein>
    <submittedName>
        <fullName evidence="1">Uncharacterized protein</fullName>
    </submittedName>
</protein>
<reference evidence="1 2" key="1">
    <citation type="submission" date="2015-01" db="EMBL/GenBank/DDBJ databases">
        <title>Genome of allotetraploid Gossypium barbadense reveals genomic plasticity and fiber elongation in cotton evolution.</title>
        <authorList>
            <person name="Chen X."/>
            <person name="Liu X."/>
            <person name="Zhao B."/>
            <person name="Zheng H."/>
            <person name="Hu Y."/>
            <person name="Lu G."/>
            <person name="Yang C."/>
            <person name="Chen J."/>
            <person name="Shan C."/>
            <person name="Zhang L."/>
            <person name="Zhou Y."/>
            <person name="Wang L."/>
            <person name="Guo W."/>
            <person name="Bai Y."/>
            <person name="Ruan J."/>
            <person name="Shangguan X."/>
            <person name="Mao Y."/>
            <person name="Jiang J."/>
            <person name="Zhu Y."/>
            <person name="Lei J."/>
            <person name="Kang H."/>
            <person name="Chen S."/>
            <person name="He X."/>
            <person name="Wang R."/>
            <person name="Wang Y."/>
            <person name="Chen J."/>
            <person name="Wang L."/>
            <person name="Yu S."/>
            <person name="Wang B."/>
            <person name="Wei J."/>
            <person name="Song S."/>
            <person name="Lu X."/>
            <person name="Gao Z."/>
            <person name="Gu W."/>
            <person name="Deng X."/>
            <person name="Ma D."/>
            <person name="Wang S."/>
            <person name="Liang W."/>
            <person name="Fang L."/>
            <person name="Cai C."/>
            <person name="Zhu X."/>
            <person name="Zhou B."/>
            <person name="Zhang Y."/>
            <person name="Chen Z."/>
            <person name="Xu S."/>
            <person name="Zhu R."/>
            <person name="Wang S."/>
            <person name="Zhang T."/>
            <person name="Zhao G."/>
        </authorList>
    </citation>
    <scope>NUCLEOTIDE SEQUENCE [LARGE SCALE GENOMIC DNA]</scope>
    <source>
        <strain evidence="2">cv. Xinhai21</strain>
        <tissue evidence="1">Leaf</tissue>
    </source>
</reference>
<proteinExistence type="predicted"/>
<accession>A0A2P5VXC8</accession>